<dbReference type="PANTHER" id="PTHR15012">
    <property type="entry name" value="APICAL PROTEIN/SHROOM-RELATED"/>
    <property type="match status" value="1"/>
</dbReference>
<dbReference type="GO" id="GO:0043296">
    <property type="term" value="C:apical junction complex"/>
    <property type="evidence" value="ECO:0007669"/>
    <property type="project" value="TreeGrafter"/>
</dbReference>
<evidence type="ECO:0000256" key="5">
    <source>
        <dbReference type="SAM" id="Coils"/>
    </source>
</evidence>
<dbReference type="GO" id="GO:0000902">
    <property type="term" value="P:cell morphogenesis"/>
    <property type="evidence" value="ECO:0007669"/>
    <property type="project" value="TreeGrafter"/>
</dbReference>
<feature type="compositionally biased region" description="Low complexity" evidence="6">
    <location>
        <begin position="1306"/>
        <end position="1316"/>
    </location>
</feature>
<feature type="compositionally biased region" description="Polar residues" evidence="6">
    <location>
        <begin position="488"/>
        <end position="509"/>
    </location>
</feature>
<feature type="compositionally biased region" description="Low complexity" evidence="6">
    <location>
        <begin position="525"/>
        <end position="550"/>
    </location>
</feature>
<sequence length="1530" mass="171020">MMPSRSTPNLRENSKSTGVYSYLHDKSGLNFAPTSISETRPTRNDDSPPPAPPVRDSSSLKSIKYGPGHEKFPSWPVPAAAETPQALRNQNNGGSHRSKSWTDHTNYPKEKVVPYTRPYMKRQHSAYTQQKLKTVMENCEKIPPETFESRYDKMSDRIFLPNLDSDGKKLGDMEYIVPSPPERDISSKPQLTQSELEEYARSYQEPKYCDDIKPNHELTESGLEEFMEYTRNYEDSLFGSMNSKHDGSILTHLHQKQISYAQSEGYHSYVSSTDSTSTPFLDRLRRDSEAVMGRPMSSNTWDELTPEDIPSSRSEGRDSVVTTSSGSASSSETLKWHGSMSDVSVTSHSSSHHNSSSSTRQLIAHSARVQTPQRHHSESVLYMSGEKENNSWKDRESRNNNANKLKLFPLNTYTVQDDNQMSGINNSSNNRLSISLQSALSVADRISELEKQQKYSYFDPEKRHKVPDPTLKAIQKKALLSFYERHNNPNNKSSWRSEPQLAQNTSLTLPQPPMKLKVQKAQTPSRRASSASDYASGNNSKRSSLASSLESKADYKPIPRHQHSNSCGSLSTDMLGPMIVGPSISVDDYIPDQPPARPPKNPNLRNTFPDLFQDQRVPSPDLPPPSPPTVLENEVFNNDEPLPPPPPECENGWQEDFVERLVDSSSGHQMPAPQVQKTSKKESKLIQQTIGLPERYPRNCAVRSSIKTKSTDQIFHQVNSKPYNNTNHVETNNKPEQILGFPSQRGYQERSSARYPSTQKLTMNGSIAVSQKVNGISDQYRPEPLRSHRSETKSVPSPTEIHRAQRASIAESPGKEVPPPLQPRQMRVNQSMRARISYDQRSGSTVKYSPEKEVFRGHRLSSISQSKASYLTTARRDRDRIIPESETGSYKRTMSPNGHALPPETINESQKVNHRETIWPSHRPVKNNSILRRASMNDKNIEKCDDKEDLKKSLVLPDVLPVNVKLMGPRSQYNRPPQLSLVSDSESSVISPKSPVKSPPSSPPKSPSRNSPFTPLRTTTYSTTTVSSSSIVTSSPITTLPATRFSISSVGSTNSIRTLPATLPRANVSPSRDSKPSFTPPHSPKRSSPCTPKSPRRNSPPIKPSLSPSSTMKLSPVKTSSPIHSTSLPPSPLSISSSTNTPSPPGSTTPILKEEYPKVIEGLQLIQRTEVVLRVNTTTTDAASQTEKEELPPTPLPVRKKLKEEIECEQLAEDLVDHLPSSDRLKGLLVPLPEYKKPTDYVQGLFRVEATTKPRSLNSPFRSKNNTPSSTPPPTLMIPVNTSATMTATTRLSLSPASPTSPTPSIPSIEPTSPLSGSSTYFTTSEAKAKLLTRYSQDMKNCVIVKNTKDLSQKKEELVSRLDKKLEVLRGEQFIVNDECKINDELGENVEIHINRVARPQEVAKFRLHVEEVGKITSLLLSLSGRLARAENALMSMEEGDPEKRILEAKRDKLLDQLEEAKKLKESIDRRSINVSNILYKYLNSEEYADYDHFINMKAKLLMDSKEISDKIKLGEEQLIALKDTLIITD</sequence>
<dbReference type="GO" id="GO:0007015">
    <property type="term" value="P:actin filament organization"/>
    <property type="evidence" value="ECO:0007669"/>
    <property type="project" value="TreeGrafter"/>
</dbReference>
<feature type="region of interest" description="Disordered" evidence="6">
    <location>
        <begin position="1"/>
        <end position="109"/>
    </location>
</feature>
<feature type="region of interest" description="Disordered" evidence="6">
    <location>
        <begin position="485"/>
        <end position="631"/>
    </location>
</feature>
<dbReference type="GO" id="GO:0030864">
    <property type="term" value="C:cortical actin cytoskeleton"/>
    <property type="evidence" value="ECO:0007669"/>
    <property type="project" value="TreeGrafter"/>
</dbReference>
<feature type="coiled-coil region" evidence="5">
    <location>
        <begin position="1444"/>
        <end position="1471"/>
    </location>
</feature>
<feature type="region of interest" description="Disordered" evidence="6">
    <location>
        <begin position="288"/>
        <end position="377"/>
    </location>
</feature>
<accession>A0A9P0CJ73</accession>
<feature type="compositionally biased region" description="Low complexity" evidence="6">
    <location>
        <begin position="980"/>
        <end position="996"/>
    </location>
</feature>
<dbReference type="PROSITE" id="PS51307">
    <property type="entry name" value="ASD2"/>
    <property type="match status" value="1"/>
</dbReference>
<dbReference type="Gene3D" id="6.10.250.3120">
    <property type="match status" value="1"/>
</dbReference>
<feature type="region of interest" description="Disordered" evidence="6">
    <location>
        <begin position="968"/>
        <end position="1034"/>
    </location>
</feature>
<feature type="compositionally biased region" description="Polar residues" evidence="6">
    <location>
        <begin position="1253"/>
        <end position="1266"/>
    </location>
</feature>
<feature type="compositionally biased region" description="Low complexity" evidence="6">
    <location>
        <begin position="1007"/>
        <end position="1034"/>
    </location>
</feature>
<feature type="compositionally biased region" description="Polar residues" evidence="6">
    <location>
        <begin position="720"/>
        <end position="735"/>
    </location>
</feature>
<name>A0A9P0CJ73_9CUCU</name>
<proteinExistence type="inferred from homology"/>
<dbReference type="GO" id="GO:0005912">
    <property type="term" value="C:adherens junction"/>
    <property type="evidence" value="ECO:0007669"/>
    <property type="project" value="TreeGrafter"/>
</dbReference>
<dbReference type="InterPro" id="IPR014799">
    <property type="entry name" value="ASD2_dom"/>
</dbReference>
<evidence type="ECO:0000256" key="3">
    <source>
        <dbReference type="ARBA" id="ARBA00022490"/>
    </source>
</evidence>
<evidence type="ECO:0000256" key="6">
    <source>
        <dbReference type="SAM" id="MobiDB-lite"/>
    </source>
</evidence>
<keyword evidence="4" id="KW-0206">Cytoskeleton</keyword>
<evidence type="ECO:0000313" key="9">
    <source>
        <dbReference type="Proteomes" id="UP001153636"/>
    </source>
</evidence>
<feature type="region of interest" description="Disordered" evidence="6">
    <location>
        <begin position="1253"/>
        <end position="1279"/>
    </location>
</feature>
<evidence type="ECO:0000256" key="2">
    <source>
        <dbReference type="ARBA" id="ARBA00006469"/>
    </source>
</evidence>
<organism evidence="8 9">
    <name type="scientific">Psylliodes chrysocephalus</name>
    <dbReference type="NCBI Taxonomy" id="3402493"/>
    <lineage>
        <taxon>Eukaryota</taxon>
        <taxon>Metazoa</taxon>
        <taxon>Ecdysozoa</taxon>
        <taxon>Arthropoda</taxon>
        <taxon>Hexapoda</taxon>
        <taxon>Insecta</taxon>
        <taxon>Pterygota</taxon>
        <taxon>Neoptera</taxon>
        <taxon>Endopterygota</taxon>
        <taxon>Coleoptera</taxon>
        <taxon>Polyphaga</taxon>
        <taxon>Cucujiformia</taxon>
        <taxon>Chrysomeloidea</taxon>
        <taxon>Chrysomelidae</taxon>
        <taxon>Galerucinae</taxon>
        <taxon>Alticini</taxon>
        <taxon>Psylliodes</taxon>
    </lineage>
</organism>
<feature type="domain" description="ASD2" evidence="7">
    <location>
        <begin position="1244"/>
        <end position="1527"/>
    </location>
</feature>
<feature type="region of interest" description="Disordered" evidence="6">
    <location>
        <begin position="1292"/>
        <end position="1320"/>
    </location>
</feature>
<feature type="compositionally biased region" description="Basic and acidic residues" evidence="6">
    <location>
        <begin position="780"/>
        <end position="792"/>
    </location>
</feature>
<feature type="region of interest" description="Disordered" evidence="6">
    <location>
        <begin position="779"/>
        <end position="823"/>
    </location>
</feature>
<keyword evidence="5" id="KW-0175">Coiled coil</keyword>
<feature type="compositionally biased region" description="Low complexity" evidence="6">
    <location>
        <begin position="339"/>
        <end position="358"/>
    </location>
</feature>
<feature type="region of interest" description="Disordered" evidence="6">
    <location>
        <begin position="720"/>
        <end position="740"/>
    </location>
</feature>
<protein>
    <recommendedName>
        <fullName evidence="7">ASD2 domain-containing protein</fullName>
    </recommendedName>
</protein>
<evidence type="ECO:0000256" key="4">
    <source>
        <dbReference type="ARBA" id="ARBA00023212"/>
    </source>
</evidence>
<dbReference type="GO" id="GO:0016324">
    <property type="term" value="C:apical plasma membrane"/>
    <property type="evidence" value="ECO:0007669"/>
    <property type="project" value="TreeGrafter"/>
</dbReference>
<keyword evidence="3" id="KW-0963">Cytoplasm</keyword>
<dbReference type="EMBL" id="OV651813">
    <property type="protein sequence ID" value="CAH1099086.1"/>
    <property type="molecule type" value="Genomic_DNA"/>
</dbReference>
<comment type="subcellular location">
    <subcellularLocation>
        <location evidence="1">Cytoplasm</location>
        <location evidence="1">Cytoskeleton</location>
    </subcellularLocation>
</comment>
<feature type="compositionally biased region" description="Pro residues" evidence="6">
    <location>
        <begin position="592"/>
        <end position="601"/>
    </location>
</feature>
<dbReference type="Proteomes" id="UP001153636">
    <property type="component" value="Chromosome 1"/>
</dbReference>
<feature type="region of interest" description="Disordered" evidence="6">
    <location>
        <begin position="1061"/>
        <end position="1152"/>
    </location>
</feature>
<feature type="compositionally biased region" description="Low complexity" evidence="6">
    <location>
        <begin position="1119"/>
        <end position="1141"/>
    </location>
</feature>
<gene>
    <name evidence="8" type="ORF">PSYICH_LOCUS110</name>
</gene>
<feature type="compositionally biased region" description="Low complexity" evidence="6">
    <location>
        <begin position="319"/>
        <end position="331"/>
    </location>
</feature>
<evidence type="ECO:0000256" key="1">
    <source>
        <dbReference type="ARBA" id="ARBA00004245"/>
    </source>
</evidence>
<dbReference type="GO" id="GO:0051015">
    <property type="term" value="F:actin filament binding"/>
    <property type="evidence" value="ECO:0007669"/>
    <property type="project" value="InterPro"/>
</dbReference>
<dbReference type="PANTHER" id="PTHR15012:SF32">
    <property type="entry name" value="PROTEIN SHROOM"/>
    <property type="match status" value="1"/>
</dbReference>
<dbReference type="OrthoDB" id="10063560at2759"/>
<reference evidence="8" key="1">
    <citation type="submission" date="2022-01" db="EMBL/GenBank/DDBJ databases">
        <authorList>
            <person name="King R."/>
        </authorList>
    </citation>
    <scope>NUCLEOTIDE SEQUENCE</scope>
</reference>
<feature type="compositionally biased region" description="Polar residues" evidence="6">
    <location>
        <begin position="86"/>
        <end position="95"/>
    </location>
</feature>
<feature type="compositionally biased region" description="Pro residues" evidence="6">
    <location>
        <begin position="997"/>
        <end position="1006"/>
    </location>
</feature>
<dbReference type="Pfam" id="PF08687">
    <property type="entry name" value="ASD2"/>
    <property type="match status" value="1"/>
</dbReference>
<feature type="compositionally biased region" description="Polar residues" evidence="6">
    <location>
        <begin position="1"/>
        <end position="19"/>
    </location>
</feature>
<feature type="compositionally biased region" description="Basic and acidic residues" evidence="6">
    <location>
        <begin position="100"/>
        <end position="109"/>
    </location>
</feature>
<dbReference type="InterPro" id="IPR027685">
    <property type="entry name" value="Shroom_fam"/>
</dbReference>
<comment type="similarity">
    <text evidence="2">Belongs to the shroom family.</text>
</comment>
<evidence type="ECO:0000259" key="7">
    <source>
        <dbReference type="PROSITE" id="PS51307"/>
    </source>
</evidence>
<keyword evidence="9" id="KW-1185">Reference proteome</keyword>
<evidence type="ECO:0000313" key="8">
    <source>
        <dbReference type="EMBL" id="CAH1099086.1"/>
    </source>
</evidence>